<dbReference type="CDD" id="cd23767">
    <property type="entry name" value="IQCD"/>
    <property type="match status" value="1"/>
</dbReference>
<sequence length="192" mass="22546">MEVFSNSVVNYVGYEDLKSFSKVCTSFNLQKNRAATTIQRFWRSQKQINTSLREFFSSDEGRHFDIKRIVHKITSEHQGFTFRFLPHVRVFFCMFDPLRHSLHENTMFDLLSELPLYSKALVKKGVLERSYKNAYKIAVGCRPMSNLYNPTKAHLKMFKALLPENPDPEIFHSLCPYVSTSSVFQDWLEMIN</sequence>
<dbReference type="AlphaFoldDB" id="A0A061QW34"/>
<proteinExistence type="predicted"/>
<accession>A0A061QW34</accession>
<name>A0A061QW34_9CHLO</name>
<organism evidence="1">
    <name type="scientific">Tetraselmis sp. GSL018</name>
    <dbReference type="NCBI Taxonomy" id="582737"/>
    <lineage>
        <taxon>Eukaryota</taxon>
        <taxon>Viridiplantae</taxon>
        <taxon>Chlorophyta</taxon>
        <taxon>core chlorophytes</taxon>
        <taxon>Chlorodendrophyceae</taxon>
        <taxon>Chlorodendrales</taxon>
        <taxon>Chlorodendraceae</taxon>
        <taxon>Tetraselmis</taxon>
    </lineage>
</organism>
<gene>
    <name evidence="2" type="ORF">TSPGSL018_19636</name>
    <name evidence="1" type="ORF">TSPGSL018_23117</name>
</gene>
<protein>
    <submittedName>
        <fullName evidence="1">Uncharacterized protein</fullName>
    </submittedName>
</protein>
<dbReference type="EMBL" id="GBEZ01024462">
    <property type="protein sequence ID" value="JAC62531.1"/>
    <property type="molecule type" value="Transcribed_RNA"/>
</dbReference>
<reference evidence="1" key="1">
    <citation type="submission" date="2014-05" db="EMBL/GenBank/DDBJ databases">
        <title>The transcriptome of the halophilic microalga Tetraselmis sp. GSL018 isolated from the Great Salt Lake, Utah.</title>
        <authorList>
            <person name="Jinkerson R.E."/>
            <person name="D'Adamo S."/>
            <person name="Posewitz M.C."/>
        </authorList>
    </citation>
    <scope>NUCLEOTIDE SEQUENCE</scope>
    <source>
        <strain evidence="1">GSL018</strain>
    </source>
</reference>
<evidence type="ECO:0000313" key="2">
    <source>
        <dbReference type="EMBL" id="JAC63840.1"/>
    </source>
</evidence>
<evidence type="ECO:0000313" key="1">
    <source>
        <dbReference type="EMBL" id="JAC62531.1"/>
    </source>
</evidence>
<dbReference type="EMBL" id="GBEZ01023024">
    <property type="protein sequence ID" value="JAC63840.1"/>
    <property type="molecule type" value="Transcribed_RNA"/>
</dbReference>